<proteinExistence type="predicted"/>
<evidence type="ECO:0000259" key="2">
    <source>
        <dbReference type="Pfam" id="PF00646"/>
    </source>
</evidence>
<dbReference type="InterPro" id="IPR001810">
    <property type="entry name" value="F-box_dom"/>
</dbReference>
<reference evidence="4" key="1">
    <citation type="submission" date="2017-10" db="EMBL/GenBank/DDBJ databases">
        <title>Rapid genome shrinkage in a self-fertile nematode reveals novel sperm competition proteins.</title>
        <authorList>
            <person name="Yin D."/>
            <person name="Schwarz E.M."/>
            <person name="Thomas C.G."/>
            <person name="Felde R.L."/>
            <person name="Korf I.F."/>
            <person name="Cutter A.D."/>
            <person name="Schartner C.M."/>
            <person name="Ralston E.J."/>
            <person name="Meyer B.J."/>
            <person name="Haag E.S."/>
        </authorList>
    </citation>
    <scope>NUCLEOTIDE SEQUENCE [LARGE SCALE GENOMIC DNA]</scope>
    <source>
        <strain evidence="4">JU1422</strain>
    </source>
</reference>
<sequence length="231" mass="26872">MAEKLSIDLVFDKNWCDIPASVKLKCIGKMEFKERLSLRCTAKAERSLVDSQKINFLKGVFWGDSDDGAVQVQNASYWHVQNYDKTDSLYKVAQIWIDKSSKNGSIFQVSVDKIDSSFDEFLKHFTDRIVSKTKKRVRIRTNNPDSHILLERAVDKGIKAENLQFFRLMVISSEMKESEYDDSCKEWVCKMDPEVYLEEWEHEFSLAPRPIGRPSFLPEESDISDESDEDY</sequence>
<feature type="region of interest" description="Disordered" evidence="1">
    <location>
        <begin position="208"/>
        <end position="231"/>
    </location>
</feature>
<dbReference type="EMBL" id="PDUG01000004">
    <property type="protein sequence ID" value="PIC32430.1"/>
    <property type="molecule type" value="Genomic_DNA"/>
</dbReference>
<comment type="caution">
    <text evidence="3">The sequence shown here is derived from an EMBL/GenBank/DDBJ whole genome shotgun (WGS) entry which is preliminary data.</text>
</comment>
<dbReference type="AlphaFoldDB" id="A0A2G5TYN8"/>
<feature type="domain" description="F-box" evidence="2">
    <location>
        <begin position="15"/>
        <end position="56"/>
    </location>
</feature>
<dbReference type="PANTHER" id="PTHR31006:SF3">
    <property type="entry name" value="F-BOX DOMAIN-CONTAINING PROTEIN-RELATED"/>
    <property type="match status" value="1"/>
</dbReference>
<dbReference type="Pfam" id="PF00646">
    <property type="entry name" value="F-box"/>
    <property type="match status" value="1"/>
</dbReference>
<dbReference type="Proteomes" id="UP000230233">
    <property type="component" value="Chromosome IV"/>
</dbReference>
<evidence type="ECO:0000313" key="3">
    <source>
        <dbReference type="EMBL" id="PIC32430.1"/>
    </source>
</evidence>
<dbReference type="InterPro" id="IPR042317">
    <property type="entry name" value="She-1-like"/>
</dbReference>
<organism evidence="3 4">
    <name type="scientific">Caenorhabditis nigoni</name>
    <dbReference type="NCBI Taxonomy" id="1611254"/>
    <lineage>
        <taxon>Eukaryota</taxon>
        <taxon>Metazoa</taxon>
        <taxon>Ecdysozoa</taxon>
        <taxon>Nematoda</taxon>
        <taxon>Chromadorea</taxon>
        <taxon>Rhabditida</taxon>
        <taxon>Rhabditina</taxon>
        <taxon>Rhabditomorpha</taxon>
        <taxon>Rhabditoidea</taxon>
        <taxon>Rhabditidae</taxon>
        <taxon>Peloderinae</taxon>
        <taxon>Caenorhabditis</taxon>
    </lineage>
</organism>
<evidence type="ECO:0000313" key="4">
    <source>
        <dbReference type="Proteomes" id="UP000230233"/>
    </source>
</evidence>
<name>A0A2G5TYN8_9PELO</name>
<dbReference type="PANTHER" id="PTHR31006">
    <property type="entry name" value="F-BOX DOMAIN-CONTAINING PROTEIN-RELATED-RELATED"/>
    <property type="match status" value="1"/>
</dbReference>
<protein>
    <recommendedName>
        <fullName evidence="2">F-box domain-containing protein</fullName>
    </recommendedName>
</protein>
<accession>A0A2G5TYN8</accession>
<feature type="compositionally biased region" description="Acidic residues" evidence="1">
    <location>
        <begin position="219"/>
        <end position="231"/>
    </location>
</feature>
<keyword evidence="4" id="KW-1185">Reference proteome</keyword>
<evidence type="ECO:0000256" key="1">
    <source>
        <dbReference type="SAM" id="MobiDB-lite"/>
    </source>
</evidence>
<gene>
    <name evidence="3" type="primary">Cnig_chr_IV.g12760</name>
    <name evidence="3" type="ORF">B9Z55_012760</name>
</gene>